<evidence type="ECO:0000313" key="2">
    <source>
        <dbReference type="Proteomes" id="UP000269154"/>
    </source>
</evidence>
<gene>
    <name evidence="1" type="ORF">D5R40_04220</name>
</gene>
<proteinExistence type="predicted"/>
<name>A0A3N6PT95_9CYAN</name>
<dbReference type="OrthoDB" id="422458at2"/>
<comment type="caution">
    <text evidence="1">The sequence shown here is derived from an EMBL/GenBank/DDBJ whole genome shotgun (WGS) entry which is preliminary data.</text>
</comment>
<dbReference type="RefSeq" id="WP_124145294.1">
    <property type="nucleotide sequence ID" value="NZ_CAWOKI010000075.1"/>
</dbReference>
<protein>
    <submittedName>
        <fullName evidence="1">Uncharacterized protein</fullName>
    </submittedName>
</protein>
<dbReference type="Proteomes" id="UP000269154">
    <property type="component" value="Unassembled WGS sequence"/>
</dbReference>
<dbReference type="EMBL" id="RCBY01000013">
    <property type="protein sequence ID" value="RQH53473.1"/>
    <property type="molecule type" value="Genomic_DNA"/>
</dbReference>
<dbReference type="AlphaFoldDB" id="A0A3N6PT95"/>
<keyword evidence="2" id="KW-1185">Reference proteome</keyword>
<sequence>MIFRLVAIATYLILTYSTANRPIVQYKTISLKFKEERPKFSSQTNEDRTLLSDGIYLFGQSSQPEKIQNEYFVFQLENGKVIGALYLPHSAFYCFYGFYKQNSLDVKVVDSYDNTASDYIVDLEKYYPINQVSENDARILNTCQTNYQNLAW</sequence>
<organism evidence="1 2">
    <name type="scientific">Okeania hirsuta</name>
    <dbReference type="NCBI Taxonomy" id="1458930"/>
    <lineage>
        <taxon>Bacteria</taxon>
        <taxon>Bacillati</taxon>
        <taxon>Cyanobacteriota</taxon>
        <taxon>Cyanophyceae</taxon>
        <taxon>Oscillatoriophycideae</taxon>
        <taxon>Oscillatoriales</taxon>
        <taxon>Microcoleaceae</taxon>
        <taxon>Okeania</taxon>
    </lineage>
</organism>
<reference evidence="1 2" key="1">
    <citation type="journal article" date="2018" name="ACS Chem. Biol.">
        <title>Ketoreductase domain dysfunction expands chemodiversity: malyngamide biosynthesis in the cyanobacterium Okeania hirsuta.</title>
        <authorList>
            <person name="Moss N.A."/>
            <person name="Leao T."/>
            <person name="Rankin M."/>
            <person name="McCullough T.M."/>
            <person name="Qu P."/>
            <person name="Korobeynikov A."/>
            <person name="Smith J.L."/>
            <person name="Gerwick L."/>
            <person name="Gerwick W.H."/>
        </authorList>
    </citation>
    <scope>NUCLEOTIDE SEQUENCE [LARGE SCALE GENOMIC DNA]</scope>
    <source>
        <strain evidence="1 2">PAB10Feb10-1</strain>
    </source>
</reference>
<accession>A0A3N6PT95</accession>
<evidence type="ECO:0000313" key="1">
    <source>
        <dbReference type="EMBL" id="RQH53473.1"/>
    </source>
</evidence>